<evidence type="ECO:0000256" key="6">
    <source>
        <dbReference type="ARBA" id="ARBA00022723"/>
    </source>
</evidence>
<evidence type="ECO:0000256" key="4">
    <source>
        <dbReference type="ARBA" id="ARBA00022670"/>
    </source>
</evidence>
<reference evidence="14 15" key="1">
    <citation type="submission" date="2020-08" db="EMBL/GenBank/DDBJ databases">
        <title>Cohnella phylogeny.</title>
        <authorList>
            <person name="Dunlap C."/>
        </authorList>
    </citation>
    <scope>NUCLEOTIDE SEQUENCE [LARGE SCALE GENOMIC DNA]</scope>
    <source>
        <strain evidence="14 15">DSM 25239</strain>
    </source>
</reference>
<feature type="transmembrane region" description="Helical" evidence="12">
    <location>
        <begin position="92"/>
        <end position="114"/>
    </location>
</feature>
<comment type="similarity">
    <text evidence="3">Belongs to the peptidase M50B family.</text>
</comment>
<keyword evidence="15" id="KW-1185">Reference proteome</keyword>
<dbReference type="GO" id="GO:0046872">
    <property type="term" value="F:metal ion binding"/>
    <property type="evidence" value="ECO:0007669"/>
    <property type="project" value="UniProtKB-KW"/>
</dbReference>
<dbReference type="PANTHER" id="PTHR39188">
    <property type="entry name" value="MEMBRANE-ASSOCIATED ZINC METALLOPROTEASE M50B"/>
    <property type="match status" value="1"/>
</dbReference>
<feature type="transmembrane region" description="Helical" evidence="12">
    <location>
        <begin position="153"/>
        <end position="183"/>
    </location>
</feature>
<evidence type="ECO:0000313" key="15">
    <source>
        <dbReference type="Proteomes" id="UP000553776"/>
    </source>
</evidence>
<keyword evidence="6" id="KW-0479">Metal-binding</keyword>
<evidence type="ECO:0000256" key="7">
    <source>
        <dbReference type="ARBA" id="ARBA00022801"/>
    </source>
</evidence>
<evidence type="ECO:0000256" key="3">
    <source>
        <dbReference type="ARBA" id="ARBA00007931"/>
    </source>
</evidence>
<evidence type="ECO:0000256" key="1">
    <source>
        <dbReference type="ARBA" id="ARBA00001947"/>
    </source>
</evidence>
<dbReference type="GO" id="GO:0016020">
    <property type="term" value="C:membrane"/>
    <property type="evidence" value="ECO:0007669"/>
    <property type="project" value="UniProtKB-SubCell"/>
</dbReference>
<comment type="caution">
    <text evidence="14">The sequence shown here is derived from an EMBL/GenBank/DDBJ whole genome shotgun (WGS) entry which is preliminary data.</text>
</comment>
<name>A0A841TTS4_9BACL</name>
<dbReference type="PANTHER" id="PTHR39188:SF3">
    <property type="entry name" value="STAGE IV SPORULATION PROTEIN FB"/>
    <property type="match status" value="1"/>
</dbReference>
<feature type="transmembrane region" description="Helical" evidence="12">
    <location>
        <begin position="21"/>
        <end position="50"/>
    </location>
</feature>
<accession>A0A841TTS4</accession>
<dbReference type="GO" id="GO:0006508">
    <property type="term" value="P:proteolysis"/>
    <property type="evidence" value="ECO:0007669"/>
    <property type="project" value="UniProtKB-KW"/>
</dbReference>
<keyword evidence="7" id="KW-0378">Hydrolase</keyword>
<proteinExistence type="inferred from homology"/>
<dbReference type="InterPro" id="IPR008915">
    <property type="entry name" value="Peptidase_M50"/>
</dbReference>
<evidence type="ECO:0000256" key="8">
    <source>
        <dbReference type="ARBA" id="ARBA00022833"/>
    </source>
</evidence>
<protein>
    <submittedName>
        <fullName evidence="14">Site-2 protease family protein</fullName>
    </submittedName>
</protein>
<keyword evidence="9 12" id="KW-1133">Transmembrane helix</keyword>
<gene>
    <name evidence="14" type="ORF">H7B90_09760</name>
</gene>
<dbReference type="AlphaFoldDB" id="A0A841TTS4"/>
<evidence type="ECO:0000256" key="11">
    <source>
        <dbReference type="ARBA" id="ARBA00023136"/>
    </source>
</evidence>
<evidence type="ECO:0000256" key="10">
    <source>
        <dbReference type="ARBA" id="ARBA00023049"/>
    </source>
</evidence>
<evidence type="ECO:0000256" key="9">
    <source>
        <dbReference type="ARBA" id="ARBA00022989"/>
    </source>
</evidence>
<dbReference type="GO" id="GO:0008237">
    <property type="term" value="F:metallopeptidase activity"/>
    <property type="evidence" value="ECO:0007669"/>
    <property type="project" value="UniProtKB-KW"/>
</dbReference>
<feature type="transmembrane region" description="Helical" evidence="12">
    <location>
        <begin position="305"/>
        <end position="325"/>
    </location>
</feature>
<sequence length="333" mass="37229">MVLLSKGKGILLALLKFGKPLLSMLVTVGAYALVYPWTFALGFVALIFVHEMGHVWVAKRKGLPVSAPVFIPFLGAMILLKRQPKDAVTEAAIAIGGPLLGSAGALLCYGIWYWSGSEVWLALSYVGFFLNLINLLPIHPLDGGRIAVAVSRWLWVVGAVAGPFVIWYTHSILFLLLWIWFLWQMYRRFFGKSKGGGRAHYAEGMYRADVDPALPDWYLSGQLHKRELPFTAYCRMDGQHVVEFSWDTLSFKGELEIDQPCTIRSVSIVQVAGPDAERRVTLRVRAEGEVHEPSNYYEVPLAARWRFGLLYGGLAAGLAFMMWLVHESGLTRP</sequence>
<dbReference type="CDD" id="cd06160">
    <property type="entry name" value="S2P-M50_like_2"/>
    <property type="match status" value="1"/>
</dbReference>
<dbReference type="Proteomes" id="UP000553776">
    <property type="component" value="Unassembled WGS sequence"/>
</dbReference>
<evidence type="ECO:0000256" key="2">
    <source>
        <dbReference type="ARBA" id="ARBA00004141"/>
    </source>
</evidence>
<dbReference type="EMBL" id="JACJVR010000032">
    <property type="protein sequence ID" value="MBB6691686.1"/>
    <property type="molecule type" value="Genomic_DNA"/>
</dbReference>
<keyword evidence="5 12" id="KW-0812">Transmembrane</keyword>
<evidence type="ECO:0000259" key="13">
    <source>
        <dbReference type="Pfam" id="PF02163"/>
    </source>
</evidence>
<organism evidence="14 15">
    <name type="scientific">Cohnella xylanilytica</name>
    <dbReference type="NCBI Taxonomy" id="557555"/>
    <lineage>
        <taxon>Bacteria</taxon>
        <taxon>Bacillati</taxon>
        <taxon>Bacillota</taxon>
        <taxon>Bacilli</taxon>
        <taxon>Bacillales</taxon>
        <taxon>Paenibacillaceae</taxon>
        <taxon>Cohnella</taxon>
    </lineage>
</organism>
<evidence type="ECO:0000256" key="5">
    <source>
        <dbReference type="ARBA" id="ARBA00022692"/>
    </source>
</evidence>
<comment type="cofactor">
    <cofactor evidence="1">
        <name>Zn(2+)</name>
        <dbReference type="ChEBI" id="CHEBI:29105"/>
    </cofactor>
</comment>
<evidence type="ECO:0000313" key="14">
    <source>
        <dbReference type="EMBL" id="MBB6691686.1"/>
    </source>
</evidence>
<keyword evidence="10" id="KW-0482">Metalloprotease</keyword>
<keyword evidence="11 12" id="KW-0472">Membrane</keyword>
<keyword evidence="4 14" id="KW-0645">Protease</keyword>
<feature type="domain" description="Peptidase M50" evidence="13">
    <location>
        <begin position="39"/>
        <end position="112"/>
    </location>
</feature>
<keyword evidence="8" id="KW-0862">Zinc</keyword>
<feature type="transmembrane region" description="Helical" evidence="12">
    <location>
        <begin position="120"/>
        <end position="141"/>
    </location>
</feature>
<feature type="transmembrane region" description="Helical" evidence="12">
    <location>
        <begin position="62"/>
        <end position="80"/>
    </location>
</feature>
<evidence type="ECO:0000256" key="12">
    <source>
        <dbReference type="SAM" id="Phobius"/>
    </source>
</evidence>
<dbReference type="Pfam" id="PF02163">
    <property type="entry name" value="Peptidase_M50"/>
    <property type="match status" value="1"/>
</dbReference>
<comment type="subcellular location">
    <subcellularLocation>
        <location evidence="2">Membrane</location>
        <topology evidence="2">Multi-pass membrane protein</topology>
    </subcellularLocation>
</comment>